<dbReference type="EC" id="4.2.1.17" evidence="2"/>
<feature type="non-terminal residue" evidence="2">
    <location>
        <position position="1"/>
    </location>
</feature>
<evidence type="ECO:0000256" key="1">
    <source>
        <dbReference type="SAM" id="MobiDB-lite"/>
    </source>
</evidence>
<feature type="compositionally biased region" description="Basic and acidic residues" evidence="1">
    <location>
        <begin position="24"/>
        <end position="56"/>
    </location>
</feature>
<feature type="non-terminal residue" evidence="2">
    <location>
        <position position="276"/>
    </location>
</feature>
<sequence>GPHLLRRRDPRQGRPPAPVPSGRAQHDDPGLLARAARDRHGDQRRGQCPGRRDQQHRPALQRGHGPVGLRRHGRAGRRAGAAARAYPVLRPRAAVVVHRAGEGPRAGARRRPGRGDRGGRRPRHGLRPALRQRGRLLLRAGDQHRDDRGRRHPAATRQDRSRGVRPGDGLHRASGGRATGVRGGAGAGGLRRPRGTGRRRARHGPRDRGALAAGGLGHEGGDELRARPPRRRRPGADRDLAGRHVPAGRHGRGLHGQGREAAPGLPRPAPRAEGPV</sequence>
<dbReference type="EMBL" id="CADCUB010000123">
    <property type="protein sequence ID" value="CAA9344503.1"/>
    <property type="molecule type" value="Genomic_DNA"/>
</dbReference>
<dbReference type="GO" id="GO:0004300">
    <property type="term" value="F:enoyl-CoA hydratase activity"/>
    <property type="evidence" value="ECO:0007669"/>
    <property type="project" value="UniProtKB-EC"/>
</dbReference>
<proteinExistence type="predicted"/>
<feature type="compositionally biased region" description="Gly residues" evidence="1">
    <location>
        <begin position="177"/>
        <end position="189"/>
    </location>
</feature>
<feature type="compositionally biased region" description="Basic residues" evidence="1">
    <location>
        <begin position="120"/>
        <end position="136"/>
    </location>
</feature>
<feature type="region of interest" description="Disordered" evidence="1">
    <location>
        <begin position="1"/>
        <end position="276"/>
    </location>
</feature>
<feature type="compositionally biased region" description="Basic residues" evidence="1">
    <location>
        <begin position="191"/>
        <end position="203"/>
    </location>
</feature>
<reference evidence="2" key="1">
    <citation type="submission" date="2020-02" db="EMBL/GenBank/DDBJ databases">
        <authorList>
            <person name="Meier V. D."/>
        </authorList>
    </citation>
    <scope>NUCLEOTIDE SEQUENCE</scope>
    <source>
        <strain evidence="2">AVDCRST_MAG07</strain>
    </source>
</reference>
<keyword evidence="2" id="KW-0456">Lyase</keyword>
<protein>
    <submittedName>
        <fullName evidence="2">Enoyl-CoA hydratase</fullName>
        <ecNumber evidence="2">4.2.1.17</ecNumber>
    </submittedName>
</protein>
<name>A0A6J4M031_9ACTN</name>
<evidence type="ECO:0000313" key="2">
    <source>
        <dbReference type="EMBL" id="CAA9344503.1"/>
    </source>
</evidence>
<organism evidence="2">
    <name type="scientific">uncultured Frankineae bacterium</name>
    <dbReference type="NCBI Taxonomy" id="437475"/>
    <lineage>
        <taxon>Bacteria</taxon>
        <taxon>Bacillati</taxon>
        <taxon>Actinomycetota</taxon>
        <taxon>Actinomycetes</taxon>
        <taxon>Frankiales</taxon>
        <taxon>environmental samples</taxon>
    </lineage>
</organism>
<gene>
    <name evidence="2" type="ORF">AVDCRST_MAG07-2586</name>
</gene>
<dbReference type="AlphaFoldDB" id="A0A6J4M031"/>
<accession>A0A6J4M031</accession>